<feature type="transmembrane region" description="Helical" evidence="1">
    <location>
        <begin position="102"/>
        <end position="126"/>
    </location>
</feature>
<evidence type="ECO:0000256" key="1">
    <source>
        <dbReference type="SAM" id="Phobius"/>
    </source>
</evidence>
<dbReference type="EMBL" id="LT906555">
    <property type="protein sequence ID" value="SNW62052.1"/>
    <property type="molecule type" value="Genomic_DNA"/>
</dbReference>
<dbReference type="Proteomes" id="UP000236316">
    <property type="component" value="Segment"/>
</dbReference>
<sequence length="148" mass="17257">MVGIISGGVAFLNLHYFLRIKDVKTEECKVIGYKECITNGDIISYILHLQMNNCTSLYEKFDISISSYMDVASCSEYWNRSNMTYVPCMIKDCDIILEPPSLYITIFSVLFVLSICCIFISIICMMMRCRNGTYYKYETIFSKHYPYH</sequence>
<gene>
    <name evidence="2" type="ORF">ORPV_148</name>
</gene>
<dbReference type="KEGG" id="vg:35381904"/>
<keyword evidence="3" id="KW-1185">Reference proteome</keyword>
<evidence type="ECO:0000313" key="2">
    <source>
        <dbReference type="EMBL" id="SNW62052.1"/>
    </source>
</evidence>
<protein>
    <submittedName>
        <fullName evidence="2">Transmembrane domain-containing protein</fullName>
    </submittedName>
</protein>
<keyword evidence="1" id="KW-1133">Transmembrane helix</keyword>
<organism evidence="2">
    <name type="scientific">Orpheovirus IHUMI-LCC2</name>
    <dbReference type="NCBI Taxonomy" id="2023057"/>
    <lineage>
        <taxon>Viruses</taxon>
        <taxon>Varidnaviria</taxon>
        <taxon>Bamfordvirae</taxon>
        <taxon>Nucleocytoviricota</taxon>
        <taxon>Megaviricetes</taxon>
        <taxon>Pimascovirales</taxon>
        <taxon>Ocovirineae</taxon>
        <taxon>Orpheoviridae</taxon>
        <taxon>Alphaorpheovirus</taxon>
        <taxon>Alphaorpheovirus massiliense</taxon>
    </lineage>
</organism>
<evidence type="ECO:0000313" key="3">
    <source>
        <dbReference type="Proteomes" id="UP000236316"/>
    </source>
</evidence>
<keyword evidence="1" id="KW-0472">Membrane</keyword>
<proteinExistence type="predicted"/>
<name>A0A2I2L3D6_9VIRU</name>
<reference evidence="2" key="1">
    <citation type="submission" date="2017-08" db="EMBL/GenBank/DDBJ databases">
        <authorList>
            <consortium name="Urmite Genomes"/>
        </authorList>
    </citation>
    <scope>NUCLEOTIDE SEQUENCE [LARGE SCALE GENOMIC DNA]</scope>
    <source>
        <strain evidence="2">IHUMI-LCC2</strain>
    </source>
</reference>
<dbReference type="GeneID" id="35381904"/>
<keyword evidence="1 2" id="KW-0812">Transmembrane</keyword>
<dbReference type="RefSeq" id="YP_009448354.1">
    <property type="nucleotide sequence ID" value="NC_036594.1"/>
</dbReference>
<accession>A0A2I2L3D6</accession>